<sequence>MDKTYVRKIKHALYSDSTITLALFVGLESCKDLKQAVMNGAVEAALLKTSKIVDPFQVLVAANKAIHLQRTNAMVTKNVHSEVLFCLSPSKYISDSFRFFGVSDTDTSVFVAVVDDKEDETITKVSEILGKMPSDLEQVSEIADTELISKAYKLTEEELSVFAILDAVVSRIAAKDIIMTRRGKR</sequence>
<dbReference type="Gene3D" id="3.30.2380.10">
    <property type="entry name" value="CGI121/TPRKB"/>
    <property type="match status" value="1"/>
</dbReference>
<dbReference type="SUPFAM" id="SSF143870">
    <property type="entry name" value="PF0523-like"/>
    <property type="match status" value="1"/>
</dbReference>
<dbReference type="EMBL" id="CAJHNH020000324">
    <property type="protein sequence ID" value="CAG5116933.1"/>
    <property type="molecule type" value="Genomic_DNA"/>
</dbReference>
<dbReference type="PANTHER" id="PTHR15840">
    <property type="entry name" value="CGI-121 FAMILY MEMBER"/>
    <property type="match status" value="1"/>
</dbReference>
<comment type="similarity">
    <text evidence="2 5">Belongs to the CGI121/TPRKB family.</text>
</comment>
<comment type="caution">
    <text evidence="6">The sequence shown here is derived from an EMBL/GenBank/DDBJ whole genome shotgun (WGS) entry which is preliminary data.</text>
</comment>
<reference evidence="6" key="1">
    <citation type="submission" date="2021-04" db="EMBL/GenBank/DDBJ databases">
        <authorList>
            <consortium name="Molecular Ecology Group"/>
        </authorList>
    </citation>
    <scope>NUCLEOTIDE SEQUENCE</scope>
</reference>
<name>A0A8S3YI86_9EUPU</name>
<dbReference type="GO" id="GO:0000408">
    <property type="term" value="C:EKC/KEOPS complex"/>
    <property type="evidence" value="ECO:0007669"/>
    <property type="project" value="TreeGrafter"/>
</dbReference>
<dbReference type="InterPro" id="IPR013926">
    <property type="entry name" value="CGI121/TPRKB"/>
</dbReference>
<protein>
    <submittedName>
        <fullName evidence="6">Uncharacterized protein</fullName>
    </submittedName>
</protein>
<comment type="subcellular location">
    <subcellularLocation>
        <location evidence="1">Nucleus</location>
    </subcellularLocation>
</comment>
<gene>
    <name evidence="6" type="ORF">CUNI_LOCUS2491</name>
</gene>
<evidence type="ECO:0000256" key="5">
    <source>
        <dbReference type="RuleBase" id="RU004398"/>
    </source>
</evidence>
<dbReference type="NCBIfam" id="NF011465">
    <property type="entry name" value="PRK14886.1-1"/>
    <property type="match status" value="1"/>
</dbReference>
<keyword evidence="7" id="KW-1185">Reference proteome</keyword>
<accession>A0A8S3YI86</accession>
<dbReference type="InterPro" id="IPR036504">
    <property type="entry name" value="CGI121/TPRKB_sf"/>
</dbReference>
<organism evidence="6 7">
    <name type="scientific">Candidula unifasciata</name>
    <dbReference type="NCBI Taxonomy" id="100452"/>
    <lineage>
        <taxon>Eukaryota</taxon>
        <taxon>Metazoa</taxon>
        <taxon>Spiralia</taxon>
        <taxon>Lophotrochozoa</taxon>
        <taxon>Mollusca</taxon>
        <taxon>Gastropoda</taxon>
        <taxon>Heterobranchia</taxon>
        <taxon>Euthyneura</taxon>
        <taxon>Panpulmonata</taxon>
        <taxon>Eupulmonata</taxon>
        <taxon>Stylommatophora</taxon>
        <taxon>Helicina</taxon>
        <taxon>Helicoidea</taxon>
        <taxon>Geomitridae</taxon>
        <taxon>Candidula</taxon>
    </lineage>
</organism>
<dbReference type="AlphaFoldDB" id="A0A8S3YI86"/>
<evidence type="ECO:0000313" key="6">
    <source>
        <dbReference type="EMBL" id="CAG5116933.1"/>
    </source>
</evidence>
<evidence type="ECO:0000313" key="7">
    <source>
        <dbReference type="Proteomes" id="UP000678393"/>
    </source>
</evidence>
<proteinExistence type="inferred from homology"/>
<dbReference type="OrthoDB" id="329139at2759"/>
<dbReference type="Pfam" id="PF08617">
    <property type="entry name" value="CGI-121"/>
    <property type="match status" value="1"/>
</dbReference>
<evidence type="ECO:0000256" key="3">
    <source>
        <dbReference type="ARBA" id="ARBA00022694"/>
    </source>
</evidence>
<evidence type="ECO:0000256" key="2">
    <source>
        <dbReference type="ARBA" id="ARBA00005546"/>
    </source>
</evidence>
<keyword evidence="4 5" id="KW-0539">Nucleus</keyword>
<dbReference type="GO" id="GO:0005829">
    <property type="term" value="C:cytosol"/>
    <property type="evidence" value="ECO:0007669"/>
    <property type="project" value="TreeGrafter"/>
</dbReference>
<evidence type="ECO:0000256" key="4">
    <source>
        <dbReference type="ARBA" id="ARBA00023242"/>
    </source>
</evidence>
<dbReference type="Proteomes" id="UP000678393">
    <property type="component" value="Unassembled WGS sequence"/>
</dbReference>
<evidence type="ECO:0000256" key="1">
    <source>
        <dbReference type="ARBA" id="ARBA00004123"/>
    </source>
</evidence>
<dbReference type="GO" id="GO:0005634">
    <property type="term" value="C:nucleus"/>
    <property type="evidence" value="ECO:0007669"/>
    <property type="project" value="UniProtKB-SubCell"/>
</dbReference>
<keyword evidence="3" id="KW-0819">tRNA processing</keyword>
<dbReference type="GO" id="GO:0002949">
    <property type="term" value="P:tRNA threonylcarbamoyladenosine modification"/>
    <property type="evidence" value="ECO:0007669"/>
    <property type="project" value="TreeGrafter"/>
</dbReference>
<dbReference type="PANTHER" id="PTHR15840:SF10">
    <property type="entry name" value="EKC_KEOPS COMPLEX SUBUNIT TPRKB"/>
    <property type="match status" value="1"/>
</dbReference>